<dbReference type="AlphaFoldDB" id="A0A5N7AUH3"/>
<proteinExistence type="inferred from homology"/>
<protein>
    <recommendedName>
        <fullName evidence="9">GMC oxidoreductase</fullName>
    </recommendedName>
</protein>
<evidence type="ECO:0000256" key="3">
    <source>
        <dbReference type="PIRSR" id="PIRSR000137-1"/>
    </source>
</evidence>
<evidence type="ECO:0000256" key="4">
    <source>
        <dbReference type="SAM" id="SignalP"/>
    </source>
</evidence>
<dbReference type="PANTHER" id="PTHR11552:SF138">
    <property type="entry name" value="DEHYDROGENASE PKFF-RELATED"/>
    <property type="match status" value="1"/>
</dbReference>
<dbReference type="InterPro" id="IPR036188">
    <property type="entry name" value="FAD/NAD-bd_sf"/>
</dbReference>
<evidence type="ECO:0008006" key="9">
    <source>
        <dbReference type="Google" id="ProtNLM"/>
    </source>
</evidence>
<dbReference type="OrthoDB" id="269227at2759"/>
<dbReference type="SUPFAM" id="SSF54373">
    <property type="entry name" value="FAD-linked reductases, C-terminal domain"/>
    <property type="match status" value="1"/>
</dbReference>
<organism evidence="7 8">
    <name type="scientific">Aspergillus bertholletiae</name>
    <dbReference type="NCBI Taxonomy" id="1226010"/>
    <lineage>
        <taxon>Eukaryota</taxon>
        <taxon>Fungi</taxon>
        <taxon>Dikarya</taxon>
        <taxon>Ascomycota</taxon>
        <taxon>Pezizomycotina</taxon>
        <taxon>Eurotiomycetes</taxon>
        <taxon>Eurotiomycetidae</taxon>
        <taxon>Eurotiales</taxon>
        <taxon>Aspergillaceae</taxon>
        <taxon>Aspergillus</taxon>
        <taxon>Aspergillus subgen. Circumdati</taxon>
    </lineage>
</organism>
<dbReference type="GO" id="GO:0044550">
    <property type="term" value="P:secondary metabolite biosynthetic process"/>
    <property type="evidence" value="ECO:0007669"/>
    <property type="project" value="TreeGrafter"/>
</dbReference>
<sequence length="596" mass="63766">MRVPPTYVALCSLFTGAFAVFGSTNTNGHTKLFGNSFGILAENASYDYVIVGGGTAGLTVAARLAAQPDVSVAVIEAGSFYEIDHGNTSQVPGYGAKYLSFNDLAPSPVLVDWGLVTEPQVGLNHRRIHYSAGKTLGGRTTKGSYQLWADLVSDDSYTWDNLLPYLKRSVEFTRPKDDGTYPYDASAYSPEGGPLQISFPNYQAPSDPFMETAFSQSGLNLINGLNSGHLDGFAPTTFVINPTDQTRSSSEASFLQHALDTTPLRLYLRTLAKKIIFDSNKTATGVLVETNGAEYTVTAKKEVILSAGVFHSPHLLMLSGIGPADSLQQLGIPVVSDLQGVGQNLWDHLFIFTSHELNVTTNSGVLSNPNLHAAAVESYLEQQTGPLTGIGGGVVGWEKLPNRDTFSNSTLATLATFPDDFPEVEYLTLSPGSNPPNKPLANNYASVTTAIQSTNSRGYVKLRSADPHEAPIINVNALSHPADAELAVGAIKRLRQFAEATGVRVKEILPGRDIVTDAEILDWVRNNAVNGYHASSTCAMGNASNPDAVVDTRAKVYGVSNLRVVDASAFPYLPAGHPMSSIYAFAELIAENILSQ</sequence>
<dbReference type="SUPFAM" id="SSF51905">
    <property type="entry name" value="FAD/NAD(P)-binding domain"/>
    <property type="match status" value="1"/>
</dbReference>
<feature type="domain" description="Glucose-methanol-choline oxidoreductase N-terminal" evidence="5">
    <location>
        <begin position="46"/>
        <end position="349"/>
    </location>
</feature>
<feature type="chain" id="PRO_5024940805" description="GMC oxidoreductase" evidence="4">
    <location>
        <begin position="20"/>
        <end position="596"/>
    </location>
</feature>
<name>A0A5N7AUH3_9EURO</name>
<dbReference type="Gene3D" id="3.30.560.10">
    <property type="entry name" value="Glucose Oxidase, domain 3"/>
    <property type="match status" value="1"/>
</dbReference>
<evidence type="ECO:0000256" key="1">
    <source>
        <dbReference type="ARBA" id="ARBA00010790"/>
    </source>
</evidence>
<dbReference type="Pfam" id="PF00732">
    <property type="entry name" value="GMC_oxred_N"/>
    <property type="match status" value="1"/>
</dbReference>
<evidence type="ECO:0000259" key="6">
    <source>
        <dbReference type="Pfam" id="PF05199"/>
    </source>
</evidence>
<dbReference type="PIRSF" id="PIRSF000137">
    <property type="entry name" value="Alcohol_oxidase"/>
    <property type="match status" value="1"/>
</dbReference>
<evidence type="ECO:0000259" key="5">
    <source>
        <dbReference type="Pfam" id="PF00732"/>
    </source>
</evidence>
<keyword evidence="2" id="KW-0325">Glycoprotein</keyword>
<comment type="similarity">
    <text evidence="1">Belongs to the GMC oxidoreductase family.</text>
</comment>
<evidence type="ECO:0000313" key="8">
    <source>
        <dbReference type="Proteomes" id="UP000326198"/>
    </source>
</evidence>
<feature type="domain" description="Glucose-methanol-choline oxidoreductase C-terminal" evidence="6">
    <location>
        <begin position="455"/>
        <end position="586"/>
    </location>
</feature>
<dbReference type="InterPro" id="IPR000172">
    <property type="entry name" value="GMC_OxRdtase_N"/>
</dbReference>
<accession>A0A5N7AUH3</accession>
<keyword evidence="8" id="KW-1185">Reference proteome</keyword>
<dbReference type="Proteomes" id="UP000326198">
    <property type="component" value="Unassembled WGS sequence"/>
</dbReference>
<reference evidence="7 8" key="1">
    <citation type="submission" date="2019-04" db="EMBL/GenBank/DDBJ databases">
        <title>Friends and foes A comparative genomics studyof 23 Aspergillus species from section Flavi.</title>
        <authorList>
            <consortium name="DOE Joint Genome Institute"/>
            <person name="Kjaerbolling I."/>
            <person name="Vesth T."/>
            <person name="Frisvad J.C."/>
            <person name="Nybo J.L."/>
            <person name="Theobald S."/>
            <person name="Kildgaard S."/>
            <person name="Isbrandt T."/>
            <person name="Kuo A."/>
            <person name="Sato A."/>
            <person name="Lyhne E.K."/>
            <person name="Kogle M.E."/>
            <person name="Wiebenga A."/>
            <person name="Kun R.S."/>
            <person name="Lubbers R.J."/>
            <person name="Makela M.R."/>
            <person name="Barry K."/>
            <person name="Chovatia M."/>
            <person name="Clum A."/>
            <person name="Daum C."/>
            <person name="Haridas S."/>
            <person name="He G."/>
            <person name="LaButti K."/>
            <person name="Lipzen A."/>
            <person name="Mondo S."/>
            <person name="Riley R."/>
            <person name="Salamov A."/>
            <person name="Simmons B.A."/>
            <person name="Magnuson J.K."/>
            <person name="Henrissat B."/>
            <person name="Mortensen U.H."/>
            <person name="Larsen T.O."/>
            <person name="Devries R.P."/>
            <person name="Grigoriev I.V."/>
            <person name="Machida M."/>
            <person name="Baker S.E."/>
            <person name="Andersen M.R."/>
        </authorList>
    </citation>
    <scope>NUCLEOTIDE SEQUENCE [LARGE SCALE GENOMIC DNA]</scope>
    <source>
        <strain evidence="7 8">IBT 29228</strain>
    </source>
</reference>
<dbReference type="GO" id="GO:0050660">
    <property type="term" value="F:flavin adenine dinucleotide binding"/>
    <property type="evidence" value="ECO:0007669"/>
    <property type="project" value="InterPro"/>
</dbReference>
<dbReference type="GO" id="GO:0016614">
    <property type="term" value="F:oxidoreductase activity, acting on CH-OH group of donors"/>
    <property type="evidence" value="ECO:0007669"/>
    <property type="project" value="InterPro"/>
</dbReference>
<dbReference type="PANTHER" id="PTHR11552">
    <property type="entry name" value="GLUCOSE-METHANOL-CHOLINE GMC OXIDOREDUCTASE"/>
    <property type="match status" value="1"/>
</dbReference>
<dbReference type="Pfam" id="PF05199">
    <property type="entry name" value="GMC_oxred_C"/>
    <property type="match status" value="1"/>
</dbReference>
<dbReference type="Gene3D" id="3.50.50.60">
    <property type="entry name" value="FAD/NAD(P)-binding domain"/>
    <property type="match status" value="1"/>
</dbReference>
<dbReference type="EMBL" id="ML736313">
    <property type="protein sequence ID" value="KAE8373501.1"/>
    <property type="molecule type" value="Genomic_DNA"/>
</dbReference>
<feature type="active site" description="Proton acceptor" evidence="3">
    <location>
        <position position="577"/>
    </location>
</feature>
<keyword evidence="4" id="KW-0732">Signal</keyword>
<evidence type="ECO:0000256" key="2">
    <source>
        <dbReference type="ARBA" id="ARBA00023180"/>
    </source>
</evidence>
<dbReference type="InterPro" id="IPR012132">
    <property type="entry name" value="GMC_OxRdtase"/>
</dbReference>
<gene>
    <name evidence="7" type="ORF">BDV26DRAFT_285071</name>
</gene>
<evidence type="ECO:0000313" key="7">
    <source>
        <dbReference type="EMBL" id="KAE8373501.1"/>
    </source>
</evidence>
<feature type="signal peptide" evidence="4">
    <location>
        <begin position="1"/>
        <end position="19"/>
    </location>
</feature>
<dbReference type="InterPro" id="IPR007867">
    <property type="entry name" value="GMC_OxRtase_C"/>
</dbReference>
<feature type="active site" description="Proton donor" evidence="3">
    <location>
        <position position="533"/>
    </location>
</feature>